<protein>
    <recommendedName>
        <fullName evidence="4">Altered inheritance of mitochondria protein 24, mitochondrial</fullName>
    </recommendedName>
</protein>
<evidence type="ECO:0008006" key="4">
    <source>
        <dbReference type="Google" id="ProtNLM"/>
    </source>
</evidence>
<keyword evidence="3" id="KW-1185">Reference proteome</keyword>
<dbReference type="EMBL" id="CP126209">
    <property type="protein sequence ID" value="WIA10854.1"/>
    <property type="molecule type" value="Genomic_DNA"/>
</dbReference>
<feature type="chain" id="PRO_5045662544" description="Altered inheritance of mitochondria protein 24, mitochondrial" evidence="1">
    <location>
        <begin position="22"/>
        <end position="220"/>
    </location>
</feature>
<keyword evidence="1" id="KW-0732">Signal</keyword>
<reference evidence="2 3" key="1">
    <citation type="submission" date="2023-05" db="EMBL/GenBank/DDBJ databases">
        <title>A 100% complete, gapless, phased diploid assembly of the Scenedesmus obliquus UTEX 3031 genome.</title>
        <authorList>
            <person name="Biondi T.C."/>
            <person name="Hanschen E.R."/>
            <person name="Kwon T."/>
            <person name="Eng W."/>
            <person name="Kruse C.P.S."/>
            <person name="Koehler S.I."/>
            <person name="Kunde Y."/>
            <person name="Gleasner C.D."/>
            <person name="You Mak K.T."/>
            <person name="Polle J."/>
            <person name="Hovde B.T."/>
            <person name="Starkenburg S.R."/>
        </authorList>
    </citation>
    <scope>NUCLEOTIDE SEQUENCE [LARGE SCALE GENOMIC DNA]</scope>
    <source>
        <strain evidence="2 3">DOE0152z</strain>
    </source>
</reference>
<gene>
    <name evidence="2" type="ORF">OEZ85_011020</name>
</gene>
<proteinExistence type="predicted"/>
<accession>A0ABY8TP08</accession>
<sequence>MYVIPLLVALLVWLLIPVAGSIGWHVVTGAAVRFGVIQALEMAAKRYWLSPGLGIYDWRSPDSWKWFVTSLLVVHHATPHPLPPTSVHGDLSMSGKIMFPALKSEQTGALIEVADTGAPMDARHGIGVYPGRSLRMFAAAEGDIRLGFAQASGGFHDAVLVTKGGDVGLGLEPSARLHVGGDMLVNGSLGLGRYTLQATDKGLQVCRQGGSCQYLLAEEE</sequence>
<feature type="signal peptide" evidence="1">
    <location>
        <begin position="1"/>
        <end position="21"/>
    </location>
</feature>
<name>A0ABY8TP08_TETOB</name>
<evidence type="ECO:0000313" key="3">
    <source>
        <dbReference type="Proteomes" id="UP001244341"/>
    </source>
</evidence>
<organism evidence="2 3">
    <name type="scientific">Tetradesmus obliquus</name>
    <name type="common">Green alga</name>
    <name type="synonym">Acutodesmus obliquus</name>
    <dbReference type="NCBI Taxonomy" id="3088"/>
    <lineage>
        <taxon>Eukaryota</taxon>
        <taxon>Viridiplantae</taxon>
        <taxon>Chlorophyta</taxon>
        <taxon>core chlorophytes</taxon>
        <taxon>Chlorophyceae</taxon>
        <taxon>CS clade</taxon>
        <taxon>Sphaeropleales</taxon>
        <taxon>Scenedesmaceae</taxon>
        <taxon>Tetradesmus</taxon>
    </lineage>
</organism>
<evidence type="ECO:0000256" key="1">
    <source>
        <dbReference type="SAM" id="SignalP"/>
    </source>
</evidence>
<evidence type="ECO:0000313" key="2">
    <source>
        <dbReference type="EMBL" id="WIA10854.1"/>
    </source>
</evidence>
<dbReference type="Proteomes" id="UP001244341">
    <property type="component" value="Chromosome 2b"/>
</dbReference>